<reference evidence="7" key="2">
    <citation type="submission" date="2025-08" db="UniProtKB">
        <authorList>
            <consortium name="RefSeq"/>
        </authorList>
    </citation>
    <scope>IDENTIFICATION</scope>
    <source>
        <tissue evidence="7">Blood</tissue>
    </source>
</reference>
<keyword evidence="1 2" id="KW-1015">Disulfide bond</keyword>
<keyword evidence="6" id="KW-1185">Reference proteome</keyword>
<dbReference type="RefSeq" id="XP_017333221.1">
    <property type="nucleotide sequence ID" value="XM_017477732.3"/>
</dbReference>
<dbReference type="AlphaFoldDB" id="A0A2D0RST1"/>
<dbReference type="InterPro" id="IPR001190">
    <property type="entry name" value="SRCR"/>
</dbReference>
<feature type="compositionally biased region" description="Polar residues" evidence="3">
    <location>
        <begin position="220"/>
        <end position="229"/>
    </location>
</feature>
<dbReference type="Pfam" id="PF00530">
    <property type="entry name" value="SRCR"/>
    <property type="match status" value="1"/>
</dbReference>
<dbReference type="PROSITE" id="PS00420">
    <property type="entry name" value="SRCR_1"/>
    <property type="match status" value="1"/>
</dbReference>
<proteinExistence type="predicted"/>
<feature type="region of interest" description="Disordered" evidence="3">
    <location>
        <begin position="435"/>
        <end position="509"/>
    </location>
</feature>
<dbReference type="STRING" id="7998.ENSIPUP00000031032"/>
<dbReference type="InterPro" id="IPR036772">
    <property type="entry name" value="SRCR-like_dom_sf"/>
</dbReference>
<dbReference type="SMART" id="SM00202">
    <property type="entry name" value="SR"/>
    <property type="match status" value="1"/>
</dbReference>
<evidence type="ECO:0000256" key="2">
    <source>
        <dbReference type="PROSITE-ProRule" id="PRU00196"/>
    </source>
</evidence>
<dbReference type="SUPFAM" id="SSF56487">
    <property type="entry name" value="SRCR-like"/>
    <property type="match status" value="1"/>
</dbReference>
<accession>A0A2D0RST1</accession>
<gene>
    <name evidence="7" type="primary">LOC108270799</name>
</gene>
<dbReference type="PANTHER" id="PTHR48071:SF26">
    <property type="entry name" value="ANTIGEN WC1.1-LIKE"/>
    <property type="match status" value="1"/>
</dbReference>
<keyword evidence="4" id="KW-0732">Signal</keyword>
<evidence type="ECO:0000256" key="1">
    <source>
        <dbReference type="ARBA" id="ARBA00023157"/>
    </source>
</evidence>
<dbReference type="PROSITE" id="PS50287">
    <property type="entry name" value="SRCR_2"/>
    <property type="match status" value="1"/>
</dbReference>
<evidence type="ECO:0000313" key="7">
    <source>
        <dbReference type="RefSeq" id="XP_017333221.1"/>
    </source>
</evidence>
<feature type="disulfide bond" evidence="2">
    <location>
        <begin position="117"/>
        <end position="127"/>
    </location>
</feature>
<feature type="chain" id="PRO_5012880992" evidence="4">
    <location>
        <begin position="22"/>
        <end position="509"/>
    </location>
</feature>
<feature type="region of interest" description="Disordered" evidence="3">
    <location>
        <begin position="215"/>
        <end position="275"/>
    </location>
</feature>
<evidence type="ECO:0000256" key="4">
    <source>
        <dbReference type="SAM" id="SignalP"/>
    </source>
</evidence>
<dbReference type="Gene3D" id="3.10.250.10">
    <property type="entry name" value="SRCR-like domain"/>
    <property type="match status" value="1"/>
</dbReference>
<dbReference type="GO" id="GO:0016020">
    <property type="term" value="C:membrane"/>
    <property type="evidence" value="ECO:0007669"/>
    <property type="project" value="InterPro"/>
</dbReference>
<dbReference type="FunFam" id="3.10.250.10:FF:000009">
    <property type="entry name" value="WC1"/>
    <property type="match status" value="1"/>
</dbReference>
<feature type="region of interest" description="Disordered" evidence="3">
    <location>
        <begin position="392"/>
        <end position="414"/>
    </location>
</feature>
<name>A0A2D0RST1_ICTPU</name>
<dbReference type="PRINTS" id="PR00258">
    <property type="entry name" value="SPERACTRCPTR"/>
</dbReference>
<reference evidence="6" key="1">
    <citation type="journal article" date="2016" name="Nat. Commun.">
        <title>The channel catfish genome sequence provides insights into the evolution of scale formation in teleosts.</title>
        <authorList>
            <person name="Liu Z."/>
            <person name="Liu S."/>
            <person name="Yao J."/>
            <person name="Bao L."/>
            <person name="Zhang J."/>
            <person name="Li Y."/>
            <person name="Jiang C."/>
            <person name="Sun L."/>
            <person name="Wang R."/>
            <person name="Zhang Y."/>
            <person name="Zhou T."/>
            <person name="Zeng Q."/>
            <person name="Fu Q."/>
            <person name="Gao S."/>
            <person name="Li N."/>
            <person name="Koren S."/>
            <person name="Jiang Y."/>
            <person name="Zimin A."/>
            <person name="Xu P."/>
            <person name="Phillippy A.M."/>
            <person name="Geng X."/>
            <person name="Song L."/>
            <person name="Sun F."/>
            <person name="Li C."/>
            <person name="Wang X."/>
            <person name="Chen A."/>
            <person name="Jin Y."/>
            <person name="Yuan Z."/>
            <person name="Yang Y."/>
            <person name="Tan S."/>
            <person name="Peatman E."/>
            <person name="Lu J."/>
            <person name="Qin Z."/>
            <person name="Dunham R."/>
            <person name="Li Z."/>
            <person name="Sonstegard T."/>
            <person name="Feng J."/>
            <person name="Danzmann R.G."/>
            <person name="Schroeder S."/>
            <person name="Scheffler B."/>
            <person name="Duke M.V."/>
            <person name="Ballard L."/>
            <person name="Kucuktas H."/>
            <person name="Kaltenboeck L."/>
            <person name="Liu H."/>
            <person name="Armbruster J."/>
            <person name="Xie Y."/>
            <person name="Kirby M.L."/>
            <person name="Tian Y."/>
            <person name="Flanagan M.E."/>
            <person name="Mu W."/>
            <person name="Waldbieser G.C."/>
        </authorList>
    </citation>
    <scope>NUCLEOTIDE SEQUENCE [LARGE SCALE GENOMIC DNA]</scope>
    <source>
        <strain evidence="6">SDA103</strain>
    </source>
</reference>
<organism evidence="6 7">
    <name type="scientific">Ictalurus punctatus</name>
    <name type="common">Channel catfish</name>
    <name type="synonym">Silurus punctatus</name>
    <dbReference type="NCBI Taxonomy" id="7998"/>
    <lineage>
        <taxon>Eukaryota</taxon>
        <taxon>Metazoa</taxon>
        <taxon>Chordata</taxon>
        <taxon>Craniata</taxon>
        <taxon>Vertebrata</taxon>
        <taxon>Euteleostomi</taxon>
        <taxon>Actinopterygii</taxon>
        <taxon>Neopterygii</taxon>
        <taxon>Teleostei</taxon>
        <taxon>Ostariophysi</taxon>
        <taxon>Siluriformes</taxon>
        <taxon>Ictaluridae</taxon>
        <taxon>Ictalurus</taxon>
    </lineage>
</organism>
<evidence type="ECO:0000313" key="6">
    <source>
        <dbReference type="Proteomes" id="UP000221080"/>
    </source>
</evidence>
<evidence type="ECO:0000259" key="5">
    <source>
        <dbReference type="PROSITE" id="PS50287"/>
    </source>
</evidence>
<feature type="signal peptide" evidence="4">
    <location>
        <begin position="1"/>
        <end position="21"/>
    </location>
</feature>
<protein>
    <submittedName>
        <fullName evidence="7">T-cell differentiation antigen CD6 isoform X1</fullName>
    </submittedName>
</protein>
<feature type="region of interest" description="Disordered" evidence="3">
    <location>
        <begin position="347"/>
        <end position="371"/>
    </location>
</feature>
<feature type="compositionally biased region" description="Low complexity" evidence="3">
    <location>
        <begin position="491"/>
        <end position="500"/>
    </location>
</feature>
<dbReference type="PANTHER" id="PTHR48071">
    <property type="entry name" value="SRCR DOMAIN-CONTAINING PROTEIN"/>
    <property type="match status" value="1"/>
</dbReference>
<dbReference type="GeneID" id="108270799"/>
<dbReference type="OrthoDB" id="536948at2759"/>
<evidence type="ECO:0000256" key="3">
    <source>
        <dbReference type="SAM" id="MobiDB-lite"/>
    </source>
</evidence>
<feature type="compositionally biased region" description="Polar residues" evidence="3">
    <location>
        <begin position="453"/>
        <end position="462"/>
    </location>
</feature>
<dbReference type="Proteomes" id="UP000221080">
    <property type="component" value="Chromosome 1"/>
</dbReference>
<comment type="caution">
    <text evidence="2">Lacks conserved residue(s) required for the propagation of feature annotation.</text>
</comment>
<sequence length="509" mass="55506">MEVLLMAVLLNAFCLHQGLQGAAISYNENGTYTNRSDELVKKQPRQFVQLTGGNDRCAGRVELFGTGGWGTVCDDGWNLKGGDVVCEQLGCGTALWVTEAGDIGPGSGPIYIRQLNCNGTERNLWQCETILDEGKNYCGHKEDAVVVCSGSSYRPAITMNTFMPDFTNWTTETVIEVAAEDNHDGISTPVLGCIGLSVTLFLLLALNAAQCAHRKRRNGGTETIRPSQASRRDNSDTSSESDFERYYNPDPPPTTVNNNEHTHALDSESTSSGECYEITETETENLLNPAVNQFYPEHCIQMTPLHNTSEPAKIDSADSFDSDSTCSGECYENTANAEACLQTLEGDPLLPEQPPLSHPKPQMAGNSSISHPYSTEQAVNQFYPEHCIQMTPLHNTSEPTKTDSADSFDSDSTYSGECYENTGVNTEACLQTLEGDPLLPEQPPLSHPKPQLAGNSSVSQPYSTEQDDSSTSSEEAYENVAELEGIYFARSEQSVHSSSDSDYDEVGNW</sequence>
<feature type="domain" description="SRCR" evidence="5">
    <location>
        <begin position="48"/>
        <end position="149"/>
    </location>
</feature>
<dbReference type="KEGG" id="ipu:108270799"/>